<dbReference type="AlphaFoldDB" id="A0AAI9TAI3"/>
<sequence length="91" mass="10675">MKMVIASLSKRTSRVNRLDRSRNICDSLETHGTSLYRGPGRFYPRLYKMCYICPFIVQISTYDHRVWKIGLPVRSAVLKHRILHGQYSMCP</sequence>
<reference evidence="1" key="2">
    <citation type="journal article" date="2016" name="Fungal Biol.">
        <title>Ochratoxin A production by Penicillium thymicola.</title>
        <authorList>
            <person name="Nguyen H.D.T."/>
            <person name="McMullin D.R."/>
            <person name="Ponomareva E."/>
            <person name="Riley R."/>
            <person name="Pomraning K.R."/>
            <person name="Baker S.E."/>
            <person name="Seifert K.A."/>
        </authorList>
    </citation>
    <scope>NUCLEOTIDE SEQUENCE</scope>
    <source>
        <strain evidence="1">DAOM 180753</strain>
    </source>
</reference>
<gene>
    <name evidence="1" type="ORF">VN97_g9814</name>
</gene>
<protein>
    <submittedName>
        <fullName evidence="1">Uncharacterized protein</fullName>
    </submittedName>
</protein>
<comment type="caution">
    <text evidence="1">The sequence shown here is derived from an EMBL/GenBank/DDBJ whole genome shotgun (WGS) entry which is preliminary data.</text>
</comment>
<evidence type="ECO:0000313" key="1">
    <source>
        <dbReference type="EMBL" id="KAJ9483587.1"/>
    </source>
</evidence>
<evidence type="ECO:0000313" key="2">
    <source>
        <dbReference type="Proteomes" id="UP001227192"/>
    </source>
</evidence>
<accession>A0AAI9TAI3</accession>
<dbReference type="EMBL" id="LACB01000416">
    <property type="protein sequence ID" value="KAJ9483587.1"/>
    <property type="molecule type" value="Genomic_DNA"/>
</dbReference>
<reference evidence="1" key="1">
    <citation type="submission" date="2015-06" db="EMBL/GenBank/DDBJ databases">
        <authorList>
            <person name="Nguyen H."/>
        </authorList>
    </citation>
    <scope>NUCLEOTIDE SEQUENCE</scope>
    <source>
        <strain evidence="1">DAOM 180753</strain>
    </source>
</reference>
<proteinExistence type="predicted"/>
<keyword evidence="2" id="KW-1185">Reference proteome</keyword>
<dbReference type="Proteomes" id="UP001227192">
    <property type="component" value="Unassembled WGS sequence"/>
</dbReference>
<name>A0AAI9TAI3_PENTH</name>
<organism evidence="1 2">
    <name type="scientific">Penicillium thymicola</name>
    <dbReference type="NCBI Taxonomy" id="293382"/>
    <lineage>
        <taxon>Eukaryota</taxon>
        <taxon>Fungi</taxon>
        <taxon>Dikarya</taxon>
        <taxon>Ascomycota</taxon>
        <taxon>Pezizomycotina</taxon>
        <taxon>Eurotiomycetes</taxon>
        <taxon>Eurotiomycetidae</taxon>
        <taxon>Eurotiales</taxon>
        <taxon>Aspergillaceae</taxon>
        <taxon>Penicillium</taxon>
    </lineage>
</organism>